<gene>
    <name evidence="1" type="ORF">LCGC14_0747700</name>
</gene>
<dbReference type="EMBL" id="LAZR01001788">
    <property type="protein sequence ID" value="KKN39018.1"/>
    <property type="molecule type" value="Genomic_DNA"/>
</dbReference>
<dbReference type="GO" id="GO:0016491">
    <property type="term" value="F:oxidoreductase activity"/>
    <property type="evidence" value="ECO:0007669"/>
    <property type="project" value="TreeGrafter"/>
</dbReference>
<dbReference type="PANTHER" id="PTHR12697:SF5">
    <property type="entry name" value="DEOXYHYPUSINE HYDROXYLASE"/>
    <property type="match status" value="1"/>
</dbReference>
<dbReference type="Gene3D" id="1.25.10.10">
    <property type="entry name" value="Leucine-rich Repeat Variant"/>
    <property type="match status" value="5"/>
</dbReference>
<dbReference type="SMART" id="SM00567">
    <property type="entry name" value="EZ_HEAT"/>
    <property type="match status" value="12"/>
</dbReference>
<accession>A0A0F9TBY5</accession>
<evidence type="ECO:0000313" key="1">
    <source>
        <dbReference type="EMBL" id="KKN39018.1"/>
    </source>
</evidence>
<evidence type="ECO:0008006" key="2">
    <source>
        <dbReference type="Google" id="ProtNLM"/>
    </source>
</evidence>
<protein>
    <recommendedName>
        <fullName evidence="2">HEAT repeat domain-containing protein</fullName>
    </recommendedName>
</protein>
<proteinExistence type="predicted"/>
<dbReference type="SUPFAM" id="SSF48371">
    <property type="entry name" value="ARM repeat"/>
    <property type="match status" value="1"/>
</dbReference>
<dbReference type="Pfam" id="PF13646">
    <property type="entry name" value="HEAT_2"/>
    <property type="match status" value="3"/>
</dbReference>
<sequence>MKKKFVILTIYLCALLLILGNYAQAQKTKEKPLTKEQIEAFRSAKTARISVEQSYRYARGVKLPFEDVAGSIFKNYAKLTLVGSDATDYDLNIKITASGRAVGSNYGMVHGTLYTGASVYGKISLEISGIPVYEKKFSGSISPPKKLKISYAKEQPNPNALVLDIPFQSRSQAPFKPALESGTYVSRMIEMIGEIWDPNCVQAALKDESWVVRKSAVEALIKIKDPRVLRAETNEVLALMDKISDIKAKAAEKPAEVKDPLVAELLIDALQDEEPRVRVKTVEVLGKIRDPRSVELLTITLKDEELEVRVKTVEVLGEIKDPSAVEPLIAALQDEEPDVRVKVAGVLGSIKDPRAVDPLIVCLKDEYWSVRKSAIDALSRIKDPRAVEPLIATLKYEETEAPGELTKPRGPLELRTLKERKSELRIKAAYALSNFKDPRAIEALIAALKDDSISVRIDVVKALGRIDDLLVVEPLIAALRDESWPVRKAAVIALGRIEDPRAVEPLIARLRDKNSDVQERAAEALGNFNDPRAVDALIAALQNKSNASVAASAAAGLGRIKDPRAVESLIAALKNKKGSIARYSADALGEIKDPRAIEPLIDALKNAWIRKDVSEALMKITGSGAFFGADRKKWKKWWKQNKMKYIKNK</sequence>
<dbReference type="PANTHER" id="PTHR12697">
    <property type="entry name" value="PBS LYASE HEAT-LIKE PROTEIN"/>
    <property type="match status" value="1"/>
</dbReference>
<dbReference type="InterPro" id="IPR011989">
    <property type="entry name" value="ARM-like"/>
</dbReference>
<organism evidence="1">
    <name type="scientific">marine sediment metagenome</name>
    <dbReference type="NCBI Taxonomy" id="412755"/>
    <lineage>
        <taxon>unclassified sequences</taxon>
        <taxon>metagenomes</taxon>
        <taxon>ecological metagenomes</taxon>
    </lineage>
</organism>
<comment type="caution">
    <text evidence="1">The sequence shown here is derived from an EMBL/GenBank/DDBJ whole genome shotgun (WGS) entry which is preliminary data.</text>
</comment>
<dbReference type="AlphaFoldDB" id="A0A0F9TBY5"/>
<name>A0A0F9TBY5_9ZZZZ</name>
<reference evidence="1" key="1">
    <citation type="journal article" date="2015" name="Nature">
        <title>Complex archaea that bridge the gap between prokaryotes and eukaryotes.</title>
        <authorList>
            <person name="Spang A."/>
            <person name="Saw J.H."/>
            <person name="Jorgensen S.L."/>
            <person name="Zaremba-Niedzwiedzka K."/>
            <person name="Martijn J."/>
            <person name="Lind A.E."/>
            <person name="van Eijk R."/>
            <person name="Schleper C."/>
            <person name="Guy L."/>
            <person name="Ettema T.J."/>
        </authorList>
    </citation>
    <scope>NUCLEOTIDE SEQUENCE</scope>
</reference>
<dbReference type="InterPro" id="IPR016024">
    <property type="entry name" value="ARM-type_fold"/>
</dbReference>
<dbReference type="Pfam" id="PF03130">
    <property type="entry name" value="HEAT_PBS"/>
    <property type="match status" value="2"/>
</dbReference>
<dbReference type="InterPro" id="IPR004155">
    <property type="entry name" value="PBS_lyase_HEAT"/>
</dbReference>